<evidence type="ECO:0000256" key="9">
    <source>
        <dbReference type="RuleBase" id="RU000688"/>
    </source>
</evidence>
<keyword evidence="5 9" id="KW-0297">G-protein coupled receptor</keyword>
<evidence type="ECO:0000313" key="13">
    <source>
        <dbReference type="Proteomes" id="UP000594220"/>
    </source>
</evidence>
<feature type="transmembrane region" description="Helical" evidence="10">
    <location>
        <begin position="203"/>
        <end position="221"/>
    </location>
</feature>
<keyword evidence="2" id="KW-1003">Cell membrane</keyword>
<evidence type="ECO:0000256" key="10">
    <source>
        <dbReference type="SAM" id="Phobius"/>
    </source>
</evidence>
<feature type="transmembrane region" description="Helical" evidence="10">
    <location>
        <begin position="39"/>
        <end position="64"/>
    </location>
</feature>
<dbReference type="GO" id="GO:0006955">
    <property type="term" value="P:immune response"/>
    <property type="evidence" value="ECO:0007669"/>
    <property type="project" value="InterPro"/>
</dbReference>
<evidence type="ECO:0000256" key="2">
    <source>
        <dbReference type="ARBA" id="ARBA00022475"/>
    </source>
</evidence>
<evidence type="ECO:0000256" key="5">
    <source>
        <dbReference type="ARBA" id="ARBA00023040"/>
    </source>
</evidence>
<dbReference type="GO" id="GO:0006954">
    <property type="term" value="P:inflammatory response"/>
    <property type="evidence" value="ECO:0007669"/>
    <property type="project" value="InterPro"/>
</dbReference>
<keyword evidence="6 10" id="KW-0472">Membrane</keyword>
<dbReference type="GO" id="GO:0009897">
    <property type="term" value="C:external side of plasma membrane"/>
    <property type="evidence" value="ECO:0007669"/>
    <property type="project" value="TreeGrafter"/>
</dbReference>
<dbReference type="PROSITE" id="PS00237">
    <property type="entry name" value="G_PROTEIN_RECEP_F1_1"/>
    <property type="match status" value="1"/>
</dbReference>
<dbReference type="SUPFAM" id="SSF81321">
    <property type="entry name" value="Family A G protein-coupled receptor-like"/>
    <property type="match status" value="1"/>
</dbReference>
<dbReference type="InterPro" id="IPR000355">
    <property type="entry name" value="Chemokine_rcpt"/>
</dbReference>
<dbReference type="FunFam" id="1.20.1070.10:FF:000026">
    <property type="entry name" value="C-C chemokine receptor type 5"/>
    <property type="match status" value="1"/>
</dbReference>
<dbReference type="InterPro" id="IPR002239">
    <property type="entry name" value="Chemokine_CCR4"/>
</dbReference>
<evidence type="ECO:0000256" key="4">
    <source>
        <dbReference type="ARBA" id="ARBA00022989"/>
    </source>
</evidence>
<dbReference type="AlphaFoldDB" id="A0A7M4END4"/>
<comment type="similarity">
    <text evidence="9">Belongs to the G-protein coupled receptor 1 family.</text>
</comment>
<evidence type="ECO:0000256" key="8">
    <source>
        <dbReference type="ARBA" id="ARBA00023224"/>
    </source>
</evidence>
<feature type="transmembrane region" description="Helical" evidence="10">
    <location>
        <begin position="150"/>
        <end position="175"/>
    </location>
</feature>
<proteinExistence type="inferred from homology"/>
<reference evidence="12" key="2">
    <citation type="submission" date="2025-09" db="UniProtKB">
        <authorList>
            <consortium name="Ensembl"/>
        </authorList>
    </citation>
    <scope>IDENTIFICATION</scope>
</reference>
<evidence type="ECO:0000256" key="3">
    <source>
        <dbReference type="ARBA" id="ARBA00022692"/>
    </source>
</evidence>
<keyword evidence="3 9" id="KW-0812">Transmembrane</keyword>
<dbReference type="GeneTree" id="ENSGT01020000230359"/>
<dbReference type="PRINTS" id="PR00657">
    <property type="entry name" value="CCCHEMOKINER"/>
</dbReference>
<organism evidence="12 13">
    <name type="scientific">Crocodylus porosus</name>
    <name type="common">Saltwater crocodile</name>
    <name type="synonym">Estuarine crocodile</name>
    <dbReference type="NCBI Taxonomy" id="8502"/>
    <lineage>
        <taxon>Eukaryota</taxon>
        <taxon>Metazoa</taxon>
        <taxon>Chordata</taxon>
        <taxon>Craniata</taxon>
        <taxon>Vertebrata</taxon>
        <taxon>Euteleostomi</taxon>
        <taxon>Archelosauria</taxon>
        <taxon>Archosauria</taxon>
        <taxon>Crocodylia</taxon>
        <taxon>Longirostres</taxon>
        <taxon>Crocodylidae</taxon>
        <taxon>Crocodylus</taxon>
    </lineage>
</organism>
<sequence>MNYSTSTPSLNTSDYYDDYYYPHGASTCSMEKIKTFTSVVFAVLYSLLFVFGLVGNFLVIWILVACKKLTSVTDVYLLNLAISDLLFVFSLPFLAYYSLGQWIFGNIMCKIVCGSYYIGFYSGIFLITVMSVDRYLSIVHTIHALKIRTVLRGIIISMALWVCALLISIPNLIYIKEVIDDNATKCVPYYADNNQIWKLLTNFEVNIMGLLIPLGILIFCYSHILKNLKKCQTCNRYKAIKLVFVVVIVFFLFWTPYNIMLFLDSLRSLHIIDDCETSKKLDVALEVTEVLSFIHCCLNPVIYAFVGERFKKYLHELFGKHTRFFLICKNHSIFQSYRTTPSVGL</sequence>
<dbReference type="Pfam" id="PF00001">
    <property type="entry name" value="7tm_1"/>
    <property type="match status" value="1"/>
</dbReference>
<keyword evidence="8 9" id="KW-0807">Transducer</keyword>
<comment type="subcellular location">
    <subcellularLocation>
        <location evidence="1">Cell membrane</location>
        <topology evidence="1">Multi-pass membrane protein</topology>
    </subcellularLocation>
</comment>
<feature type="domain" description="G-protein coupled receptors family 1 profile" evidence="11">
    <location>
        <begin position="55"/>
        <end position="303"/>
    </location>
</feature>
<feature type="transmembrane region" description="Helical" evidence="10">
    <location>
        <begin position="76"/>
        <end position="97"/>
    </location>
</feature>
<evidence type="ECO:0000259" key="11">
    <source>
        <dbReference type="PROSITE" id="PS50262"/>
    </source>
</evidence>
<name>A0A7M4END4_CROPO</name>
<reference evidence="12" key="1">
    <citation type="submission" date="2025-08" db="UniProtKB">
        <authorList>
            <consortium name="Ensembl"/>
        </authorList>
    </citation>
    <scope>IDENTIFICATION</scope>
</reference>
<dbReference type="Gene3D" id="1.20.1070.10">
    <property type="entry name" value="Rhodopsin 7-helix transmembrane proteins"/>
    <property type="match status" value="1"/>
</dbReference>
<evidence type="ECO:0000256" key="7">
    <source>
        <dbReference type="ARBA" id="ARBA00023170"/>
    </source>
</evidence>
<protein>
    <recommendedName>
        <fullName evidence="11">G-protein coupled receptors family 1 profile domain-containing protein</fullName>
    </recommendedName>
</protein>
<dbReference type="InterPro" id="IPR017452">
    <property type="entry name" value="GPCR_Rhodpsn_7TM"/>
</dbReference>
<dbReference type="GO" id="GO:0007204">
    <property type="term" value="P:positive regulation of cytosolic calcium ion concentration"/>
    <property type="evidence" value="ECO:0007669"/>
    <property type="project" value="TreeGrafter"/>
</dbReference>
<dbReference type="GO" id="GO:0060326">
    <property type="term" value="P:cell chemotaxis"/>
    <property type="evidence" value="ECO:0007669"/>
    <property type="project" value="TreeGrafter"/>
</dbReference>
<feature type="transmembrane region" description="Helical" evidence="10">
    <location>
        <begin position="103"/>
        <end position="129"/>
    </location>
</feature>
<accession>A0A7M4END4</accession>
<dbReference type="PRINTS" id="PR01109">
    <property type="entry name" value="CHEMOKINER4"/>
</dbReference>
<feature type="transmembrane region" description="Helical" evidence="10">
    <location>
        <begin position="242"/>
        <end position="263"/>
    </location>
</feature>
<evidence type="ECO:0000256" key="6">
    <source>
        <dbReference type="ARBA" id="ARBA00023136"/>
    </source>
</evidence>
<keyword evidence="7 9" id="KW-0675">Receptor</keyword>
<dbReference type="PRINTS" id="PR00237">
    <property type="entry name" value="GPCRRHODOPSN"/>
</dbReference>
<evidence type="ECO:0000313" key="12">
    <source>
        <dbReference type="Ensembl" id="ENSCPRP00005012330.1"/>
    </source>
</evidence>
<dbReference type="Proteomes" id="UP000594220">
    <property type="component" value="Unplaced"/>
</dbReference>
<keyword evidence="4 10" id="KW-1133">Transmembrane helix</keyword>
<feature type="transmembrane region" description="Helical" evidence="10">
    <location>
        <begin position="283"/>
        <end position="306"/>
    </location>
</feature>
<dbReference type="Ensembl" id="ENSCPRT00005014530.1">
    <property type="protein sequence ID" value="ENSCPRP00005012330.1"/>
    <property type="gene ID" value="ENSCPRG00005008765.1"/>
</dbReference>
<dbReference type="GO" id="GO:0019957">
    <property type="term" value="F:C-C chemokine binding"/>
    <property type="evidence" value="ECO:0007669"/>
    <property type="project" value="TreeGrafter"/>
</dbReference>
<dbReference type="PANTHER" id="PTHR10489">
    <property type="entry name" value="CELL ADHESION MOLECULE"/>
    <property type="match status" value="1"/>
</dbReference>
<dbReference type="PROSITE" id="PS50262">
    <property type="entry name" value="G_PROTEIN_RECEP_F1_2"/>
    <property type="match status" value="1"/>
</dbReference>
<evidence type="ECO:0000256" key="1">
    <source>
        <dbReference type="ARBA" id="ARBA00004651"/>
    </source>
</evidence>
<dbReference type="InterPro" id="IPR000276">
    <property type="entry name" value="GPCR_Rhodpsn"/>
</dbReference>
<dbReference type="GO" id="GO:0019722">
    <property type="term" value="P:calcium-mediated signaling"/>
    <property type="evidence" value="ECO:0007669"/>
    <property type="project" value="TreeGrafter"/>
</dbReference>
<dbReference type="OMA" id="QLDQWVF"/>
<dbReference type="PANTHER" id="PTHR10489:SF627">
    <property type="entry name" value="C-C CHEMOKINE RECEPTOR TYPE 8"/>
    <property type="match status" value="1"/>
</dbReference>
<keyword evidence="13" id="KW-1185">Reference proteome</keyword>
<dbReference type="GO" id="GO:0016493">
    <property type="term" value="F:C-C chemokine receptor activity"/>
    <property type="evidence" value="ECO:0007669"/>
    <property type="project" value="InterPro"/>
</dbReference>
<dbReference type="InterPro" id="IPR050119">
    <property type="entry name" value="CCR1-9-like"/>
</dbReference>